<name>A0A317SJ84_9PEZI</name>
<feature type="signal peptide" evidence="3">
    <location>
        <begin position="1"/>
        <end position="16"/>
    </location>
</feature>
<dbReference type="Proteomes" id="UP000246991">
    <property type="component" value="Unassembled WGS sequence"/>
</dbReference>
<keyword evidence="7" id="KW-1185">Reference proteome</keyword>
<dbReference type="InterPro" id="IPR049205">
    <property type="entry name" value="Vps3844_N"/>
</dbReference>
<feature type="chain" id="PRO_5016421891" evidence="3">
    <location>
        <begin position="17"/>
        <end position="411"/>
    </location>
</feature>
<evidence type="ECO:0000313" key="7">
    <source>
        <dbReference type="Proteomes" id="UP000246991"/>
    </source>
</evidence>
<keyword evidence="2" id="KW-0812">Transmembrane</keyword>
<evidence type="ECO:0000256" key="1">
    <source>
        <dbReference type="SAM" id="MobiDB-lite"/>
    </source>
</evidence>
<evidence type="ECO:0000256" key="2">
    <source>
        <dbReference type="SAM" id="Phobius"/>
    </source>
</evidence>
<evidence type="ECO:0000313" key="6">
    <source>
        <dbReference type="EMBL" id="PWW74484.1"/>
    </source>
</evidence>
<protein>
    <submittedName>
        <fullName evidence="6">Uncharacterized protein</fullName>
    </submittedName>
</protein>
<dbReference type="PANTHER" id="PTHR36853:SF1">
    <property type="entry name" value="DUF3844 DOMAIN-CONTAINING PROTEIN"/>
    <property type="match status" value="1"/>
</dbReference>
<dbReference type="Pfam" id="PF21656">
    <property type="entry name" value="DUF6859"/>
    <property type="match status" value="1"/>
</dbReference>
<keyword evidence="2" id="KW-1133">Transmembrane helix</keyword>
<comment type="caution">
    <text evidence="6">The sequence shown here is derived from an EMBL/GenBank/DDBJ whole genome shotgun (WGS) entry which is preliminary data.</text>
</comment>
<sequence>MRVLLGLVASFAGVAASSTVYEFYHHHHHSGDVTSVSPEELALSLSERLGVSRYHKLGSQGNPLPLELDGGKSRMFQERIEEDFVLSIAGAYGIGATQPESTRISLRNMPKASAFGELMDVFVRENRQFLEAAVPKVVDMSPWGGMCVGVSENEISLDPKEYTPTIEVSGGDYGTPSEAADLFREYGVIKKITERDIRSLPAQYLASCHAVGVEKYVERYGPESKQALNAAQLYLSLIDDVPAHIRSTVLLLPVTKSNTGVDAFKIDLHKAYKRSEEPLSLTAHSPPSAEATSTSPQNPKVILGPIPRCYPSQNSCTAATNACSGHGECVRSSFPTDCWACSCKGPDGKKTDKWAGAACQKEDISVPFNLFLVLGIIIILVFIWAVGLLYSIGDEPLPSVLSAGVAPVKRG</sequence>
<dbReference type="AlphaFoldDB" id="A0A317SJ84"/>
<accession>A0A317SJ84</accession>
<evidence type="ECO:0000256" key="3">
    <source>
        <dbReference type="SAM" id="SignalP"/>
    </source>
</evidence>
<dbReference type="EMBL" id="PYWC01000061">
    <property type="protein sequence ID" value="PWW74484.1"/>
    <property type="molecule type" value="Genomic_DNA"/>
</dbReference>
<evidence type="ECO:0000259" key="5">
    <source>
        <dbReference type="Pfam" id="PF21656"/>
    </source>
</evidence>
<keyword evidence="2" id="KW-0472">Membrane</keyword>
<feature type="transmembrane region" description="Helical" evidence="2">
    <location>
        <begin position="368"/>
        <end position="392"/>
    </location>
</feature>
<feature type="domain" description="Vacuolar sorting protein Vps3844 N-terminal" evidence="5">
    <location>
        <begin position="35"/>
        <end position="124"/>
    </location>
</feature>
<dbReference type="GO" id="GO:0005783">
    <property type="term" value="C:endoplasmic reticulum"/>
    <property type="evidence" value="ECO:0007669"/>
    <property type="project" value="TreeGrafter"/>
</dbReference>
<dbReference type="InterPro" id="IPR024382">
    <property type="entry name" value="Vps3844_C"/>
</dbReference>
<keyword evidence="3" id="KW-0732">Signal</keyword>
<gene>
    <name evidence="6" type="ORF">C7212DRAFT_358940</name>
</gene>
<proteinExistence type="predicted"/>
<dbReference type="Pfam" id="PF12955">
    <property type="entry name" value="Vps3844_C"/>
    <property type="match status" value="1"/>
</dbReference>
<organism evidence="6 7">
    <name type="scientific">Tuber magnatum</name>
    <name type="common">white Piedmont truffle</name>
    <dbReference type="NCBI Taxonomy" id="42249"/>
    <lineage>
        <taxon>Eukaryota</taxon>
        <taxon>Fungi</taxon>
        <taxon>Dikarya</taxon>
        <taxon>Ascomycota</taxon>
        <taxon>Pezizomycotina</taxon>
        <taxon>Pezizomycetes</taxon>
        <taxon>Pezizales</taxon>
        <taxon>Tuberaceae</taxon>
        <taxon>Tuber</taxon>
    </lineage>
</organism>
<feature type="compositionally biased region" description="Low complexity" evidence="1">
    <location>
        <begin position="282"/>
        <end position="296"/>
    </location>
</feature>
<evidence type="ECO:0000259" key="4">
    <source>
        <dbReference type="Pfam" id="PF12955"/>
    </source>
</evidence>
<dbReference type="PANTHER" id="PTHR36853">
    <property type="entry name" value="EXPRESSED PROTEIN"/>
    <property type="match status" value="1"/>
</dbReference>
<dbReference type="InterPro" id="IPR053065">
    <property type="entry name" value="Archenteron_Induction-Rel"/>
</dbReference>
<dbReference type="OrthoDB" id="5583277at2759"/>
<reference evidence="6 7" key="1">
    <citation type="submission" date="2018-03" db="EMBL/GenBank/DDBJ databases">
        <title>Genomes of Pezizomycetes fungi and the evolution of truffles.</title>
        <authorList>
            <person name="Murat C."/>
            <person name="Payen T."/>
            <person name="Noel B."/>
            <person name="Kuo A."/>
            <person name="Martin F.M."/>
        </authorList>
    </citation>
    <scope>NUCLEOTIDE SEQUENCE [LARGE SCALE GENOMIC DNA]</scope>
    <source>
        <strain evidence="6">091103-1</strain>
    </source>
</reference>
<feature type="region of interest" description="Disordered" evidence="1">
    <location>
        <begin position="277"/>
        <end position="299"/>
    </location>
</feature>
<feature type="domain" description="Vacuolar sorting protein Vps3844 C-terminal" evidence="4">
    <location>
        <begin position="309"/>
        <end position="403"/>
    </location>
</feature>